<dbReference type="Proteomes" id="UP000332933">
    <property type="component" value="Unassembled WGS sequence"/>
</dbReference>
<evidence type="ECO:0000313" key="6">
    <source>
        <dbReference type="EMBL" id="VFT81031.1"/>
    </source>
</evidence>
<dbReference type="EMBL" id="VJMH01005361">
    <property type="protein sequence ID" value="KAF0696872.1"/>
    <property type="molecule type" value="Genomic_DNA"/>
</dbReference>
<dbReference type="EMBL" id="VJMH01006906">
    <property type="protein sequence ID" value="KAF0687490.1"/>
    <property type="molecule type" value="Genomic_DNA"/>
</dbReference>
<dbReference type="Gene3D" id="3.30.420.10">
    <property type="entry name" value="Ribonuclease H-like superfamily/Ribonuclease H"/>
    <property type="match status" value="1"/>
</dbReference>
<dbReference type="GO" id="GO:0003676">
    <property type="term" value="F:nucleic acid binding"/>
    <property type="evidence" value="ECO:0007669"/>
    <property type="project" value="InterPro"/>
</dbReference>
<evidence type="ECO:0000313" key="2">
    <source>
        <dbReference type="EMBL" id="KAF0696872.1"/>
    </source>
</evidence>
<evidence type="ECO:0000313" key="4">
    <source>
        <dbReference type="EMBL" id="KAF0714956.1"/>
    </source>
</evidence>
<gene>
    <name evidence="6" type="primary">Aste57867_3886</name>
    <name evidence="7" type="synonym">Aste57867_12405</name>
    <name evidence="8" type="synonym">Aste57867_20762</name>
    <name evidence="5" type="synonym">Aste57867_3625</name>
    <name evidence="4" type="ORF">As57867_003614</name>
    <name evidence="3" type="ORF">As57867_003875</name>
    <name evidence="2" type="ORF">As57867_012359</name>
    <name evidence="1" type="ORF">As57867_020694</name>
    <name evidence="7" type="ORF">ASTE57867_12405</name>
    <name evidence="8" type="ORF">ASTE57867_20762</name>
    <name evidence="5" type="ORF">ASTE57867_3625</name>
    <name evidence="6" type="ORF">ASTE57867_3886</name>
</gene>
<dbReference type="EMBL" id="CAADRA010005382">
    <property type="protein sequence ID" value="VFT89256.1"/>
    <property type="molecule type" value="Genomic_DNA"/>
</dbReference>
<evidence type="ECO:0000313" key="5">
    <source>
        <dbReference type="EMBL" id="VFT80784.1"/>
    </source>
</evidence>
<organism evidence="6 9">
    <name type="scientific">Aphanomyces stellatus</name>
    <dbReference type="NCBI Taxonomy" id="120398"/>
    <lineage>
        <taxon>Eukaryota</taxon>
        <taxon>Sar</taxon>
        <taxon>Stramenopiles</taxon>
        <taxon>Oomycota</taxon>
        <taxon>Saprolegniomycetes</taxon>
        <taxon>Saprolegniales</taxon>
        <taxon>Verrucalvaceae</taxon>
        <taxon>Aphanomyces</taxon>
    </lineage>
</organism>
<name>A0A485KAH4_9STRA</name>
<evidence type="ECO:0000313" key="1">
    <source>
        <dbReference type="EMBL" id="KAF0687490.1"/>
    </source>
</evidence>
<dbReference type="EMBL" id="CAADRA010006932">
    <property type="protein sequence ID" value="VFT97441.1"/>
    <property type="molecule type" value="Genomic_DNA"/>
</dbReference>
<sequence>MQTTLVSVSALVYRDYVLNKVIPAIEEKFPSGKKRVVLQHDNATPHASIDDATLASVSTDGWTFDVRRQPPNSPDLNVLDLGFFASIQSLQYKVISYSIDGVIDATLLAFEML</sequence>
<evidence type="ECO:0000313" key="8">
    <source>
        <dbReference type="EMBL" id="VFT97441.1"/>
    </source>
</evidence>
<evidence type="ECO:0000313" key="7">
    <source>
        <dbReference type="EMBL" id="VFT89256.1"/>
    </source>
</evidence>
<accession>A0A485KAH4</accession>
<dbReference type="EMBL" id="CAADRA010000802">
    <property type="protein sequence ID" value="VFT81031.1"/>
    <property type="molecule type" value="Genomic_DNA"/>
</dbReference>
<evidence type="ECO:0000313" key="9">
    <source>
        <dbReference type="Proteomes" id="UP000332933"/>
    </source>
</evidence>
<reference evidence="1" key="2">
    <citation type="submission" date="2019-06" db="EMBL/GenBank/DDBJ databases">
        <title>Genomics analysis of Aphanomyces spp. identifies a new class of oomycete effector associated with host adaptation.</title>
        <authorList>
            <person name="Gaulin E."/>
        </authorList>
    </citation>
    <scope>NUCLEOTIDE SEQUENCE</scope>
    <source>
        <strain evidence="1">CBS 578.67</strain>
    </source>
</reference>
<dbReference type="EMBL" id="VJMH01000665">
    <property type="protein sequence ID" value="KAF0714956.1"/>
    <property type="molecule type" value="Genomic_DNA"/>
</dbReference>
<protein>
    <submittedName>
        <fullName evidence="7">Aste57867_12405 protein</fullName>
    </submittedName>
    <submittedName>
        <fullName evidence="8">Aste57867_20762 protein</fullName>
    </submittedName>
    <submittedName>
        <fullName evidence="5">Aste57867_3625 protein</fullName>
    </submittedName>
    <submittedName>
        <fullName evidence="6">Aste57867_3886 protein</fullName>
    </submittedName>
</protein>
<dbReference type="EMBL" id="CAADRA010000665">
    <property type="protein sequence ID" value="VFT80784.1"/>
    <property type="molecule type" value="Genomic_DNA"/>
</dbReference>
<dbReference type="OrthoDB" id="125932at2759"/>
<dbReference type="PANTHER" id="PTHR47169">
    <property type="entry name" value="OS01G0541250 PROTEIN"/>
    <property type="match status" value="1"/>
</dbReference>
<keyword evidence="9" id="KW-1185">Reference proteome</keyword>
<dbReference type="EMBL" id="VJMH01000802">
    <property type="protein sequence ID" value="KAF0714395.1"/>
    <property type="molecule type" value="Genomic_DNA"/>
</dbReference>
<dbReference type="InterPro" id="IPR036397">
    <property type="entry name" value="RNaseH_sf"/>
</dbReference>
<evidence type="ECO:0000313" key="3">
    <source>
        <dbReference type="EMBL" id="KAF0714395.1"/>
    </source>
</evidence>
<proteinExistence type="predicted"/>
<reference evidence="6 9" key="1">
    <citation type="submission" date="2019-03" db="EMBL/GenBank/DDBJ databases">
        <authorList>
            <person name="Gaulin E."/>
            <person name="Dumas B."/>
        </authorList>
    </citation>
    <scope>NUCLEOTIDE SEQUENCE [LARGE SCALE GENOMIC DNA]</scope>
    <source>
        <strain evidence="6">CBS 568.67</strain>
    </source>
</reference>
<dbReference type="AlphaFoldDB" id="A0A485KAH4"/>